<keyword evidence="3" id="KW-1185">Reference proteome</keyword>
<dbReference type="InterPro" id="IPR029069">
    <property type="entry name" value="HotDog_dom_sf"/>
</dbReference>
<evidence type="ECO:0000313" key="2">
    <source>
        <dbReference type="EMBL" id="QKS26769.1"/>
    </source>
</evidence>
<evidence type="ECO:0000313" key="3">
    <source>
        <dbReference type="Proteomes" id="UP000509761"/>
    </source>
</evidence>
<dbReference type="CDD" id="cd03441">
    <property type="entry name" value="R_hydratase_like"/>
    <property type="match status" value="1"/>
</dbReference>
<keyword evidence="2" id="KW-0456">Lyase</keyword>
<evidence type="ECO:0000259" key="1">
    <source>
        <dbReference type="Pfam" id="PF01575"/>
    </source>
</evidence>
<dbReference type="EC" id="4.2.1.119" evidence="2"/>
<protein>
    <submittedName>
        <fullName evidence="2">(R)-specific enoyl-CoA hydratase</fullName>
        <ecNumber evidence="2">4.2.1.119</ecNumber>
    </submittedName>
</protein>
<dbReference type="Gene3D" id="3.10.129.10">
    <property type="entry name" value="Hotdog Thioesterase"/>
    <property type="match status" value="1"/>
</dbReference>
<feature type="domain" description="MaoC-like" evidence="1">
    <location>
        <begin position="7"/>
        <end position="92"/>
    </location>
</feature>
<accession>A0AAP9NRY2</accession>
<dbReference type="GO" id="GO:0018812">
    <property type="term" value="F:3-hydroxyacyl-CoA dehydratase activity"/>
    <property type="evidence" value="ECO:0007669"/>
    <property type="project" value="UniProtKB-EC"/>
</dbReference>
<dbReference type="PANTHER" id="PTHR43437">
    <property type="entry name" value="HYDROXYACYL-THIOESTER DEHYDRATASE TYPE 2, MITOCHONDRIAL-RELATED"/>
    <property type="match status" value="1"/>
</dbReference>
<dbReference type="Pfam" id="PF01575">
    <property type="entry name" value="MaoC_dehydratas"/>
    <property type="match status" value="1"/>
</dbReference>
<reference evidence="2 3" key="1">
    <citation type="submission" date="2019-12" db="EMBL/GenBank/DDBJ databases">
        <title>Genome sequencing and assembly of endphytes of Porphyra tenera.</title>
        <authorList>
            <person name="Park J.M."/>
            <person name="Shin R."/>
            <person name="Jo S.H."/>
        </authorList>
    </citation>
    <scope>NUCLEOTIDE SEQUENCE [LARGE SCALE GENOMIC DNA]</scope>
    <source>
        <strain evidence="2 3">GPM3</strain>
    </source>
</reference>
<dbReference type="PANTHER" id="PTHR43437:SF3">
    <property type="entry name" value="HYDROXYACYL-THIOESTER DEHYDRATASE TYPE 2, MITOCHONDRIAL"/>
    <property type="match status" value="1"/>
</dbReference>
<dbReference type="InterPro" id="IPR002539">
    <property type="entry name" value="MaoC-like_dom"/>
</dbReference>
<proteinExistence type="predicted"/>
<dbReference type="SUPFAM" id="SSF54637">
    <property type="entry name" value="Thioesterase/thiol ester dehydrase-isomerase"/>
    <property type="match status" value="1"/>
</dbReference>
<sequence length="139" mass="15332">MIMSQFLQTVSLEVNEHVIRAYAELSEDYNPIHLDPAFAATTSMGGVIAHGTMSISLIWQSLSRTFGASIFESLKLDVRFLKPVRLGETIVAGGRINTDNPELTEVWVRGDDGSDCIVGTVQLAATNYINEQEHPYANF</sequence>
<dbReference type="EMBL" id="CP054580">
    <property type="protein sequence ID" value="QKS26769.1"/>
    <property type="molecule type" value="Genomic_DNA"/>
</dbReference>
<dbReference type="InterPro" id="IPR050965">
    <property type="entry name" value="UPF0336/Enoyl-CoA_hydratase"/>
</dbReference>
<dbReference type="Proteomes" id="UP000509761">
    <property type="component" value="Chromosome"/>
</dbReference>
<gene>
    <name evidence="2" type="ORF">FX987_04585</name>
</gene>
<dbReference type="AlphaFoldDB" id="A0AAP9NRY2"/>
<organism evidence="2 3">
    <name type="scientific">Vreelandella titanicae</name>
    <dbReference type="NCBI Taxonomy" id="664683"/>
    <lineage>
        <taxon>Bacteria</taxon>
        <taxon>Pseudomonadati</taxon>
        <taxon>Pseudomonadota</taxon>
        <taxon>Gammaproteobacteria</taxon>
        <taxon>Oceanospirillales</taxon>
        <taxon>Halomonadaceae</taxon>
        <taxon>Vreelandella</taxon>
    </lineage>
</organism>
<name>A0AAP9NRY2_9GAMM</name>
<dbReference type="GO" id="GO:0019171">
    <property type="term" value="F:(3R)-hydroxyacyl-[acyl-carrier-protein] dehydratase activity"/>
    <property type="evidence" value="ECO:0007669"/>
    <property type="project" value="TreeGrafter"/>
</dbReference>
<dbReference type="GO" id="GO:0006633">
    <property type="term" value="P:fatty acid biosynthetic process"/>
    <property type="evidence" value="ECO:0007669"/>
    <property type="project" value="TreeGrafter"/>
</dbReference>